<keyword evidence="8 9" id="KW-0131">Cell cycle</keyword>
<protein>
    <recommendedName>
        <fullName evidence="9">Cell division protein FtsQ</fullName>
    </recommendedName>
</protein>
<keyword evidence="4 9" id="KW-0132">Cell division</keyword>
<evidence type="ECO:0000256" key="6">
    <source>
        <dbReference type="ARBA" id="ARBA00022989"/>
    </source>
</evidence>
<comment type="similarity">
    <text evidence="9">Belongs to the FtsQ/DivIB family. FtsQ subfamily.</text>
</comment>
<feature type="transmembrane region" description="Helical" evidence="9">
    <location>
        <begin position="20"/>
        <end position="38"/>
    </location>
</feature>
<dbReference type="PROSITE" id="PS51779">
    <property type="entry name" value="POTRA"/>
    <property type="match status" value="1"/>
</dbReference>
<evidence type="ECO:0000256" key="2">
    <source>
        <dbReference type="ARBA" id="ARBA00022475"/>
    </source>
</evidence>
<evidence type="ECO:0000313" key="13">
    <source>
        <dbReference type="Proteomes" id="UP001267710"/>
    </source>
</evidence>
<evidence type="ECO:0000313" key="12">
    <source>
        <dbReference type="EMBL" id="MDR6214257.1"/>
    </source>
</evidence>
<dbReference type="Gene3D" id="3.40.50.11690">
    <property type="entry name" value="Cell division protein FtsQ/DivIB"/>
    <property type="match status" value="1"/>
</dbReference>
<reference evidence="12 13" key="1">
    <citation type="submission" date="2023-08" db="EMBL/GenBank/DDBJ databases">
        <title>Functional and genomic diversity of the sorghum phyllosphere microbiome.</title>
        <authorList>
            <person name="Shade A."/>
        </authorList>
    </citation>
    <scope>NUCLEOTIDE SEQUENCE [LARGE SCALE GENOMIC DNA]</scope>
    <source>
        <strain evidence="12 13">SORGH_AS_0335</strain>
    </source>
</reference>
<dbReference type="EMBL" id="JAVIZX010000001">
    <property type="protein sequence ID" value="MDR6214257.1"/>
    <property type="molecule type" value="Genomic_DNA"/>
</dbReference>
<dbReference type="InterPro" id="IPR013685">
    <property type="entry name" value="POTRA_FtsQ_type"/>
</dbReference>
<dbReference type="PANTHER" id="PTHR35851:SF1">
    <property type="entry name" value="CELL DIVISION PROTEIN FTSQ"/>
    <property type="match status" value="1"/>
</dbReference>
<dbReference type="Pfam" id="PF08478">
    <property type="entry name" value="POTRA_1"/>
    <property type="match status" value="1"/>
</dbReference>
<dbReference type="HAMAP" id="MF_00911">
    <property type="entry name" value="FtsQ_subfam"/>
    <property type="match status" value="1"/>
</dbReference>
<keyword evidence="13" id="KW-1185">Reference proteome</keyword>
<gene>
    <name evidence="9" type="primary">ftsQ</name>
    <name evidence="12" type="ORF">QE399_001946</name>
</gene>
<accession>A0ABU1IAP8</accession>
<proteinExistence type="inferred from homology"/>
<evidence type="ECO:0000256" key="5">
    <source>
        <dbReference type="ARBA" id="ARBA00022692"/>
    </source>
</evidence>
<dbReference type="GO" id="GO:0051301">
    <property type="term" value="P:cell division"/>
    <property type="evidence" value="ECO:0007669"/>
    <property type="project" value="UniProtKB-KW"/>
</dbReference>
<evidence type="ECO:0000256" key="8">
    <source>
        <dbReference type="ARBA" id="ARBA00023306"/>
    </source>
</evidence>
<dbReference type="InterPro" id="IPR005548">
    <property type="entry name" value="Cell_div_FtsQ/DivIB_C"/>
</dbReference>
<dbReference type="PANTHER" id="PTHR35851">
    <property type="entry name" value="CELL DIVISION PROTEIN FTSQ"/>
    <property type="match status" value="1"/>
</dbReference>
<dbReference type="RefSeq" id="WP_309828326.1">
    <property type="nucleotide sequence ID" value="NZ_JAVIZX010000001.1"/>
</dbReference>
<evidence type="ECO:0000256" key="1">
    <source>
        <dbReference type="ARBA" id="ARBA00004370"/>
    </source>
</evidence>
<dbReference type="Proteomes" id="UP001267710">
    <property type="component" value="Unassembled WGS sequence"/>
</dbReference>
<evidence type="ECO:0000256" key="4">
    <source>
        <dbReference type="ARBA" id="ARBA00022618"/>
    </source>
</evidence>
<name>A0ABU1IAP8_9BURK</name>
<dbReference type="InterPro" id="IPR045335">
    <property type="entry name" value="FtsQ_C_sf"/>
</dbReference>
<dbReference type="InterPro" id="IPR034746">
    <property type="entry name" value="POTRA"/>
</dbReference>
<dbReference type="InterPro" id="IPR026579">
    <property type="entry name" value="FtsQ"/>
</dbReference>
<evidence type="ECO:0000256" key="9">
    <source>
        <dbReference type="HAMAP-Rule" id="MF_00911"/>
    </source>
</evidence>
<evidence type="ECO:0000256" key="7">
    <source>
        <dbReference type="ARBA" id="ARBA00023136"/>
    </source>
</evidence>
<keyword evidence="7 9" id="KW-0472">Membrane</keyword>
<dbReference type="Pfam" id="PF03799">
    <property type="entry name" value="FtsQ_DivIB_C"/>
    <property type="match status" value="1"/>
</dbReference>
<keyword evidence="5 9" id="KW-0812">Transmembrane</keyword>
<keyword evidence="6 9" id="KW-1133">Transmembrane helix</keyword>
<feature type="domain" description="POTRA" evidence="11">
    <location>
        <begin position="43"/>
        <end position="112"/>
    </location>
</feature>
<comment type="subunit">
    <text evidence="9">Part of a complex composed of FtsB, FtsL and FtsQ.</text>
</comment>
<evidence type="ECO:0000259" key="11">
    <source>
        <dbReference type="PROSITE" id="PS51779"/>
    </source>
</evidence>
<keyword evidence="2 9" id="KW-1003">Cell membrane</keyword>
<comment type="function">
    <text evidence="9">Essential cell division protein. May link together the upstream cell division proteins, which are predominantly cytoplasmic, with the downstream cell division proteins, which are predominantly periplasmic. May control correct divisome assembly.</text>
</comment>
<sequence>MTPTLPAPFDVKLMNWTATALFLGCAVFVLVAGGQWALHHPAFAIGRIVVQGELVHNNAVTLRANVGPHLVGNFFTVDLRAAREAFEQVPWVRRALVRREFPNSLRVDLQEHDAAAFWGAEGGSTLVNSQGEVFEANGDDVEQDDLPRLQGPDGHSLEVLQMYHRLAPALQPLGSGIDALELTGRGGWRATLDSGAVVELGGGSPADVLQRAQRFVRTLPRVAQQQGRRVDALESADLRHADGYALRLRGVTTVTAEAAKAAAARAQARGAAGAPRNATAAGRAAPGRTTTTGQTH</sequence>
<evidence type="ECO:0000256" key="10">
    <source>
        <dbReference type="SAM" id="MobiDB-lite"/>
    </source>
</evidence>
<evidence type="ECO:0000256" key="3">
    <source>
        <dbReference type="ARBA" id="ARBA00022519"/>
    </source>
</evidence>
<comment type="subcellular location">
    <subcellularLocation>
        <location evidence="9">Cell inner membrane</location>
        <topology evidence="9">Single-pass type II membrane protein</topology>
    </subcellularLocation>
    <subcellularLocation>
        <location evidence="1">Membrane</location>
    </subcellularLocation>
    <text evidence="9">Localizes to the division septum.</text>
</comment>
<comment type="caution">
    <text evidence="12">The sequence shown here is derived from an EMBL/GenBank/DDBJ whole genome shotgun (WGS) entry which is preliminary data.</text>
</comment>
<feature type="region of interest" description="Disordered" evidence="10">
    <location>
        <begin position="267"/>
        <end position="296"/>
    </location>
</feature>
<organism evidence="12 13">
    <name type="scientific">Paracidovorax wautersii</name>
    <dbReference type="NCBI Taxonomy" id="1177982"/>
    <lineage>
        <taxon>Bacteria</taxon>
        <taxon>Pseudomonadati</taxon>
        <taxon>Pseudomonadota</taxon>
        <taxon>Betaproteobacteria</taxon>
        <taxon>Burkholderiales</taxon>
        <taxon>Comamonadaceae</taxon>
        <taxon>Paracidovorax</taxon>
    </lineage>
</organism>
<keyword evidence="3 9" id="KW-0997">Cell inner membrane</keyword>
<dbReference type="Gene3D" id="3.10.20.310">
    <property type="entry name" value="membrane protein fhac"/>
    <property type="match status" value="1"/>
</dbReference>